<protein>
    <submittedName>
        <fullName evidence="1">Uncharacterized protein</fullName>
    </submittedName>
</protein>
<evidence type="ECO:0000313" key="2">
    <source>
        <dbReference type="Proteomes" id="UP000664859"/>
    </source>
</evidence>
<comment type="caution">
    <text evidence="1">The sequence shown here is derived from an EMBL/GenBank/DDBJ whole genome shotgun (WGS) entry which is preliminary data.</text>
</comment>
<evidence type="ECO:0000313" key="1">
    <source>
        <dbReference type="EMBL" id="KAG5176561.1"/>
    </source>
</evidence>
<dbReference type="AlphaFoldDB" id="A0A836C9R6"/>
<dbReference type="EMBL" id="JAFCMP010000536">
    <property type="protein sequence ID" value="KAG5176561.1"/>
    <property type="molecule type" value="Genomic_DNA"/>
</dbReference>
<dbReference type="Proteomes" id="UP000664859">
    <property type="component" value="Unassembled WGS sequence"/>
</dbReference>
<accession>A0A836C9R6</accession>
<keyword evidence="2" id="KW-1185">Reference proteome</keyword>
<name>A0A836C9R6_9STRA</name>
<organism evidence="1 2">
    <name type="scientific">Tribonema minus</name>
    <dbReference type="NCBI Taxonomy" id="303371"/>
    <lineage>
        <taxon>Eukaryota</taxon>
        <taxon>Sar</taxon>
        <taxon>Stramenopiles</taxon>
        <taxon>Ochrophyta</taxon>
        <taxon>PX clade</taxon>
        <taxon>Xanthophyceae</taxon>
        <taxon>Tribonematales</taxon>
        <taxon>Tribonemataceae</taxon>
        <taxon>Tribonema</taxon>
    </lineage>
</organism>
<reference evidence="1" key="1">
    <citation type="submission" date="2021-02" db="EMBL/GenBank/DDBJ databases">
        <title>First Annotated Genome of the Yellow-green Alga Tribonema minus.</title>
        <authorList>
            <person name="Mahan K.M."/>
        </authorList>
    </citation>
    <scope>NUCLEOTIDE SEQUENCE</scope>
    <source>
        <strain evidence="1">UTEX B ZZ1240</strain>
    </source>
</reference>
<proteinExistence type="predicted"/>
<gene>
    <name evidence="1" type="ORF">JKP88DRAFT_242354</name>
</gene>
<sequence length="230" mass="25558">MEQDKYISLTIAAVDRRGRPIEIPFDQGTYTQMQQATLKRYAGTDAKHEGAQEVATLEAKKGKEPRAFRDLQVQLLMRTEGDTNDALAKSLLLRAYPEEAKEVYRQESNPVGLPAELLVEKLQRMWTVNNKNLFTGTGNKVKSVAATRTAKRSRIDSDSNMRVMMTMLFPQVAPAPCTQGGTRYGRVTVAGMECLENDPRAQDARSAEVQRQGVCKFCWEGPSDGGLRGA</sequence>